<evidence type="ECO:0000313" key="2">
    <source>
        <dbReference type="EMBL" id="EIC94745.1"/>
    </source>
</evidence>
<dbReference type="InterPro" id="IPR014976">
    <property type="entry name" value="AbpA_HamA_C"/>
</dbReference>
<dbReference type="eggNOG" id="ENOG502Z9K4">
    <property type="taxonomic scope" value="Bacteria"/>
</dbReference>
<dbReference type="RefSeq" id="WP_008754922.1">
    <property type="nucleotide sequence ID" value="NZ_AJGH01000123.1"/>
</dbReference>
<feature type="domain" description="Anti-bacteriophage protein A/HamA C-terminal" evidence="1">
    <location>
        <begin position="28"/>
        <end position="259"/>
    </location>
</feature>
<evidence type="ECO:0000313" key="3">
    <source>
        <dbReference type="Proteomes" id="UP000005039"/>
    </source>
</evidence>
<evidence type="ECO:0000259" key="1">
    <source>
        <dbReference type="Pfam" id="PF08878"/>
    </source>
</evidence>
<protein>
    <submittedName>
        <fullName evidence="2">PF08878 domain protein</fullName>
    </submittedName>
</protein>
<name>I0R4Y7_9FIRM</name>
<reference evidence="2 3" key="1">
    <citation type="submission" date="2012-03" db="EMBL/GenBank/DDBJ databases">
        <authorList>
            <person name="Durkin A.S."/>
            <person name="McCorrison J."/>
            <person name="Torralba M."/>
            <person name="Gillis M."/>
            <person name="Methe B."/>
            <person name="Sutton G."/>
            <person name="Nelson K.E."/>
        </authorList>
    </citation>
    <scope>NUCLEOTIDE SEQUENCE [LARGE SCALE GENOMIC DNA]</scope>
    <source>
        <strain evidence="2 3">F0468</strain>
    </source>
</reference>
<dbReference type="Pfam" id="PF08878">
    <property type="entry name" value="HamA"/>
    <property type="match status" value="1"/>
</dbReference>
<proteinExistence type="predicted"/>
<dbReference type="OrthoDB" id="2079328at2"/>
<dbReference type="PATRIC" id="fig|1095750.3.peg.2442"/>
<sequence>MSIINQFSDEKEPFATCLLSTDCTTTSGIEHRVLEDNGNSDILLRYMEDALQRYHISPEALQRHMDLIATLKIKNLPILRSPYPQTSTTQKGNFAEVFLAEYLVSTTDMELPIYRLRYNTNPDQSMKGDDVLLFDLDSDPVRIIVGESKFRGIPDKQSVIDIVDGLVRSYKAGLPISLMFVAERLFQENKPELGRKVQNCAIMFATNKLHIDYVGFLMSNQNSKVHVNRHTTNNFHNLLMISLGIQNPETMVKKAFEELESRL</sequence>
<accession>I0R4Y7</accession>
<keyword evidence="3" id="KW-1185">Reference proteome</keyword>
<dbReference type="AlphaFoldDB" id="I0R4Y7"/>
<dbReference type="Proteomes" id="UP000005039">
    <property type="component" value="Unassembled WGS sequence"/>
</dbReference>
<dbReference type="EMBL" id="AJGH01000123">
    <property type="protein sequence ID" value="EIC94745.1"/>
    <property type="molecule type" value="Genomic_DNA"/>
</dbReference>
<comment type="caution">
    <text evidence="2">The sequence shown here is derived from an EMBL/GenBank/DDBJ whole genome shotgun (WGS) entry which is preliminary data.</text>
</comment>
<organism evidence="2 3">
    <name type="scientific">Lachnoanaerobaculum saburreum F0468</name>
    <dbReference type="NCBI Taxonomy" id="1095750"/>
    <lineage>
        <taxon>Bacteria</taxon>
        <taxon>Bacillati</taxon>
        <taxon>Bacillota</taxon>
        <taxon>Clostridia</taxon>
        <taxon>Lachnospirales</taxon>
        <taxon>Lachnospiraceae</taxon>
        <taxon>Lachnoanaerobaculum</taxon>
    </lineage>
</organism>
<gene>
    <name evidence="2" type="ORF">HMPREF9970_0237</name>
</gene>